<organism evidence="11 12">
    <name type="scientific">Gelidibacter salicanalis</name>
    <dbReference type="NCBI Taxonomy" id="291193"/>
    <lineage>
        <taxon>Bacteria</taxon>
        <taxon>Pseudomonadati</taxon>
        <taxon>Bacteroidota</taxon>
        <taxon>Flavobacteriia</taxon>
        <taxon>Flavobacteriales</taxon>
        <taxon>Flavobacteriaceae</taxon>
        <taxon>Gelidibacter</taxon>
    </lineage>
</organism>
<evidence type="ECO:0000256" key="4">
    <source>
        <dbReference type="ARBA" id="ARBA00022272"/>
    </source>
</evidence>
<dbReference type="Proteomes" id="UP000662373">
    <property type="component" value="Unassembled WGS sequence"/>
</dbReference>
<gene>
    <name evidence="9" type="primary">trpF</name>
    <name evidence="11" type="ORF">JEM65_17310</name>
</gene>
<dbReference type="InterPro" id="IPR013785">
    <property type="entry name" value="Aldolase_TIM"/>
</dbReference>
<dbReference type="EMBL" id="JAEHJZ010000046">
    <property type="protein sequence ID" value="MBJ7882396.1"/>
    <property type="molecule type" value="Genomic_DNA"/>
</dbReference>
<dbReference type="EC" id="5.3.1.24" evidence="3 9"/>
<proteinExistence type="inferred from homology"/>
<comment type="pathway">
    <text evidence="2 9">Amino-acid biosynthesis; L-tryptophan biosynthesis; L-tryptophan from chorismate: step 3/5.</text>
</comment>
<dbReference type="GO" id="GO:0000162">
    <property type="term" value="P:L-tryptophan biosynthetic process"/>
    <property type="evidence" value="ECO:0007669"/>
    <property type="project" value="UniProtKB-UniRule"/>
</dbReference>
<dbReference type="InterPro" id="IPR044643">
    <property type="entry name" value="TrpF_fam"/>
</dbReference>
<dbReference type="PANTHER" id="PTHR42894">
    <property type="entry name" value="N-(5'-PHOSPHORIBOSYL)ANTHRANILATE ISOMERASE"/>
    <property type="match status" value="1"/>
</dbReference>
<evidence type="ECO:0000256" key="9">
    <source>
        <dbReference type="HAMAP-Rule" id="MF_00135"/>
    </source>
</evidence>
<evidence type="ECO:0000256" key="2">
    <source>
        <dbReference type="ARBA" id="ARBA00004664"/>
    </source>
</evidence>
<evidence type="ECO:0000313" key="11">
    <source>
        <dbReference type="EMBL" id="MBJ7882396.1"/>
    </source>
</evidence>
<protein>
    <recommendedName>
        <fullName evidence="4 9">N-(5'-phosphoribosyl)anthranilate isomerase</fullName>
        <shortName evidence="9">PRAI</shortName>
        <ecNumber evidence="3 9">5.3.1.24</ecNumber>
    </recommendedName>
</protein>
<dbReference type="PANTHER" id="PTHR42894:SF1">
    <property type="entry name" value="N-(5'-PHOSPHORIBOSYL)ANTHRANILATE ISOMERASE"/>
    <property type="match status" value="1"/>
</dbReference>
<dbReference type="HAMAP" id="MF_00135">
    <property type="entry name" value="PRAI"/>
    <property type="match status" value="1"/>
</dbReference>
<dbReference type="AlphaFoldDB" id="A0A934KN40"/>
<evidence type="ECO:0000256" key="6">
    <source>
        <dbReference type="ARBA" id="ARBA00022822"/>
    </source>
</evidence>
<dbReference type="GO" id="GO:0004640">
    <property type="term" value="F:phosphoribosylanthranilate isomerase activity"/>
    <property type="evidence" value="ECO:0007669"/>
    <property type="project" value="UniProtKB-UniRule"/>
</dbReference>
<keyword evidence="6 9" id="KW-0822">Tryptophan biosynthesis</keyword>
<dbReference type="Pfam" id="PF00697">
    <property type="entry name" value="PRAI"/>
    <property type="match status" value="1"/>
</dbReference>
<evidence type="ECO:0000256" key="3">
    <source>
        <dbReference type="ARBA" id="ARBA00012572"/>
    </source>
</evidence>
<feature type="domain" description="N-(5'phosphoribosyl) anthranilate isomerase (PRAI)" evidence="10">
    <location>
        <begin position="4"/>
        <end position="204"/>
    </location>
</feature>
<keyword evidence="7 9" id="KW-0057">Aromatic amino acid biosynthesis</keyword>
<dbReference type="InterPro" id="IPR011060">
    <property type="entry name" value="RibuloseP-bd_barrel"/>
</dbReference>
<dbReference type="CDD" id="cd00405">
    <property type="entry name" value="PRAI"/>
    <property type="match status" value="1"/>
</dbReference>
<dbReference type="SUPFAM" id="SSF51366">
    <property type="entry name" value="Ribulose-phoshate binding barrel"/>
    <property type="match status" value="1"/>
</dbReference>
<evidence type="ECO:0000259" key="10">
    <source>
        <dbReference type="Pfam" id="PF00697"/>
    </source>
</evidence>
<dbReference type="Gene3D" id="3.20.20.70">
    <property type="entry name" value="Aldolase class I"/>
    <property type="match status" value="1"/>
</dbReference>
<comment type="similarity">
    <text evidence="9">Belongs to the TrpF family.</text>
</comment>
<evidence type="ECO:0000256" key="5">
    <source>
        <dbReference type="ARBA" id="ARBA00022605"/>
    </source>
</evidence>
<keyword evidence="12" id="KW-1185">Reference proteome</keyword>
<comment type="catalytic activity">
    <reaction evidence="1 9">
        <text>N-(5-phospho-beta-D-ribosyl)anthranilate = 1-(2-carboxyphenylamino)-1-deoxy-D-ribulose 5-phosphate</text>
        <dbReference type="Rhea" id="RHEA:21540"/>
        <dbReference type="ChEBI" id="CHEBI:18277"/>
        <dbReference type="ChEBI" id="CHEBI:58613"/>
        <dbReference type="EC" id="5.3.1.24"/>
    </reaction>
</comment>
<sequence>MKLKICGMKYQENVAEVGTLHPDYLGFIFYEKSSRFFNGTLPELPKEIKKVGVFVNASVKEIKQKIAHYNLDLVQLHGEESPEFCQTLMTDLSKKIEIIKVFSVNEQFNFNVLKPYEAVCDYFLFDTKGRLPGGNGYTFNWDVLIQYPSTKPYFLSGGIGLEEMENIKQFMQGEASKYCYAIDVNSQFEIAAGLKDYKKLKEFKNHITSSDFTAH</sequence>
<reference evidence="11 12" key="1">
    <citation type="submission" date="2020-09" db="EMBL/GenBank/DDBJ databases">
        <title>Draft genome of Gelidibacter salicanalis PAMC21136.</title>
        <authorList>
            <person name="Park H."/>
        </authorList>
    </citation>
    <scope>NUCLEOTIDE SEQUENCE [LARGE SCALE GENOMIC DNA]</scope>
    <source>
        <strain evidence="11 12">PAMC21136</strain>
    </source>
</reference>
<accession>A0A934KN40</accession>
<evidence type="ECO:0000256" key="8">
    <source>
        <dbReference type="ARBA" id="ARBA00023235"/>
    </source>
</evidence>
<comment type="caution">
    <text evidence="11">The sequence shown here is derived from an EMBL/GenBank/DDBJ whole genome shotgun (WGS) entry which is preliminary data.</text>
</comment>
<dbReference type="InterPro" id="IPR001240">
    <property type="entry name" value="PRAI_dom"/>
</dbReference>
<keyword evidence="5 9" id="KW-0028">Amino-acid biosynthesis</keyword>
<keyword evidence="8 9" id="KW-0413">Isomerase</keyword>
<evidence type="ECO:0000256" key="7">
    <source>
        <dbReference type="ARBA" id="ARBA00023141"/>
    </source>
</evidence>
<dbReference type="RefSeq" id="WP_199602374.1">
    <property type="nucleotide sequence ID" value="NZ_JAEHJZ010000046.1"/>
</dbReference>
<name>A0A934KN40_9FLAO</name>
<evidence type="ECO:0000313" key="12">
    <source>
        <dbReference type="Proteomes" id="UP000662373"/>
    </source>
</evidence>
<evidence type="ECO:0000256" key="1">
    <source>
        <dbReference type="ARBA" id="ARBA00001164"/>
    </source>
</evidence>